<dbReference type="OrthoDB" id="2820488at2759"/>
<dbReference type="SUPFAM" id="SSF54427">
    <property type="entry name" value="NTF2-like"/>
    <property type="match status" value="1"/>
</dbReference>
<organism evidence="2 3">
    <name type="scientific">Botryosphaeria dothidea</name>
    <dbReference type="NCBI Taxonomy" id="55169"/>
    <lineage>
        <taxon>Eukaryota</taxon>
        <taxon>Fungi</taxon>
        <taxon>Dikarya</taxon>
        <taxon>Ascomycota</taxon>
        <taxon>Pezizomycotina</taxon>
        <taxon>Dothideomycetes</taxon>
        <taxon>Dothideomycetes incertae sedis</taxon>
        <taxon>Botryosphaeriales</taxon>
        <taxon>Botryosphaeriaceae</taxon>
        <taxon>Botryosphaeria</taxon>
    </lineage>
</organism>
<dbReference type="InterPro" id="IPR037401">
    <property type="entry name" value="SnoaL-like"/>
</dbReference>
<dbReference type="Proteomes" id="UP000572817">
    <property type="component" value="Unassembled WGS sequence"/>
</dbReference>
<dbReference type="Gene3D" id="3.10.450.50">
    <property type="match status" value="1"/>
</dbReference>
<feature type="domain" description="SnoaL-like" evidence="1">
    <location>
        <begin position="22"/>
        <end position="101"/>
    </location>
</feature>
<accession>A0A8H4MZ66</accession>
<evidence type="ECO:0000259" key="1">
    <source>
        <dbReference type="Pfam" id="PF12680"/>
    </source>
</evidence>
<proteinExistence type="predicted"/>
<gene>
    <name evidence="2" type="ORF">GTA08_BOTSDO08992</name>
</gene>
<evidence type="ECO:0000313" key="2">
    <source>
        <dbReference type="EMBL" id="KAF4302920.1"/>
    </source>
</evidence>
<keyword evidence="3" id="KW-1185">Reference proteome</keyword>
<reference evidence="2" key="1">
    <citation type="submission" date="2020-04" db="EMBL/GenBank/DDBJ databases">
        <title>Genome Assembly and Annotation of Botryosphaeria dothidea sdau 11-99, a Latent Pathogen of Apple Fruit Ring Rot in China.</title>
        <authorList>
            <person name="Yu C."/>
            <person name="Diao Y."/>
            <person name="Lu Q."/>
            <person name="Zhao J."/>
            <person name="Cui S."/>
            <person name="Peng C."/>
            <person name="He B."/>
            <person name="Liu H."/>
        </authorList>
    </citation>
    <scope>NUCLEOTIDE SEQUENCE [LARGE SCALE GENOMIC DNA]</scope>
    <source>
        <strain evidence="2">Sdau11-99</strain>
    </source>
</reference>
<sequence>MQRTIFSDFLHTWMVDKNYEGAWRRHVDRNYIQHNPWVLSGRDNAITALSAIVPFSNFTLLHSGFDDDKGWAHYRWDAPNTTMPNAVMDLFRFNGTCIVEHWDVIQSKPVTTTNPLAMW</sequence>
<dbReference type="EMBL" id="WWBZ02000062">
    <property type="protein sequence ID" value="KAF4302920.1"/>
    <property type="molecule type" value="Genomic_DNA"/>
</dbReference>
<comment type="caution">
    <text evidence="2">The sequence shown here is derived from an EMBL/GenBank/DDBJ whole genome shotgun (WGS) entry which is preliminary data.</text>
</comment>
<name>A0A8H4MZ66_9PEZI</name>
<dbReference type="InterPro" id="IPR032710">
    <property type="entry name" value="NTF2-like_dom_sf"/>
</dbReference>
<dbReference type="Pfam" id="PF12680">
    <property type="entry name" value="SnoaL_2"/>
    <property type="match status" value="1"/>
</dbReference>
<evidence type="ECO:0000313" key="3">
    <source>
        <dbReference type="Proteomes" id="UP000572817"/>
    </source>
</evidence>
<protein>
    <submittedName>
        <fullName evidence="2">Snoal-like polyketide cyclase family protein</fullName>
    </submittedName>
</protein>
<dbReference type="AlphaFoldDB" id="A0A8H4MZ66"/>